<dbReference type="PANTHER" id="PTHR13547:SF1">
    <property type="entry name" value="MITOCHONDRIAL RIBONUCLEASE P CATALYTIC SUBUNIT"/>
    <property type="match status" value="1"/>
</dbReference>
<dbReference type="GO" id="GO:0004526">
    <property type="term" value="F:ribonuclease P activity"/>
    <property type="evidence" value="ECO:0007669"/>
    <property type="project" value="TreeGrafter"/>
</dbReference>
<dbReference type="GO" id="GO:0001682">
    <property type="term" value="P:tRNA 5'-leader removal"/>
    <property type="evidence" value="ECO:0007669"/>
    <property type="project" value="TreeGrafter"/>
</dbReference>
<gene>
    <name evidence="3" type="ORF">PDE001_LOCUS921</name>
</gene>
<dbReference type="AlphaFoldDB" id="A0AAV0T5M8"/>
<accession>A0AAV0T5M8</accession>
<organism evidence="3 4">
    <name type="scientific">Peronospora destructor</name>
    <dbReference type="NCBI Taxonomy" id="86335"/>
    <lineage>
        <taxon>Eukaryota</taxon>
        <taxon>Sar</taxon>
        <taxon>Stramenopiles</taxon>
        <taxon>Oomycota</taxon>
        <taxon>Peronosporomycetes</taxon>
        <taxon>Peronosporales</taxon>
        <taxon>Peronosporaceae</taxon>
        <taxon>Peronospora</taxon>
    </lineage>
</organism>
<evidence type="ECO:0000256" key="1">
    <source>
        <dbReference type="ARBA" id="ARBA00022737"/>
    </source>
</evidence>
<keyword evidence="1" id="KW-0677">Repeat</keyword>
<name>A0AAV0T5M8_9STRA</name>
<comment type="caution">
    <text evidence="3">The sequence shown here is derived from an EMBL/GenBank/DDBJ whole genome shotgun (WGS) entry which is preliminary data.</text>
</comment>
<feature type="domain" description="PROP1-like PPR" evidence="2">
    <location>
        <begin position="75"/>
        <end position="162"/>
    </location>
</feature>
<reference evidence="3" key="1">
    <citation type="submission" date="2022-12" db="EMBL/GenBank/DDBJ databases">
        <authorList>
            <person name="Webb A."/>
        </authorList>
    </citation>
    <scope>NUCLEOTIDE SEQUENCE</scope>
    <source>
        <strain evidence="3">Pd1</strain>
    </source>
</reference>
<dbReference type="Gene3D" id="1.25.40.10">
    <property type="entry name" value="Tetratricopeptide repeat domain"/>
    <property type="match status" value="1"/>
</dbReference>
<keyword evidence="4" id="KW-1185">Reference proteome</keyword>
<dbReference type="InterPro" id="IPR011990">
    <property type="entry name" value="TPR-like_helical_dom_sf"/>
</dbReference>
<sequence>MPLQDVFPLLQKELQAKTLTNSTIRQAVDSLYFYCAQEAEKKGLREAFRRQVLYYFNQKVFLYQNEEEVKPFVVGKSLNEAVFGSVIKLHLAGGDTEAAWRLINKLKRMVKDGAVKLHFRTLSPLLEHECRHNQFHNAYSRWQQLKQYDVEWTSAMEDVLVQMVIACVKHKNQQLKDSTEMSKIQASESHFHA</sequence>
<evidence type="ECO:0000259" key="2">
    <source>
        <dbReference type="Pfam" id="PF17177"/>
    </source>
</evidence>
<dbReference type="PANTHER" id="PTHR13547">
    <property type="match status" value="1"/>
</dbReference>
<dbReference type="InterPro" id="IPR033443">
    <property type="entry name" value="PROP1-like_PPR_dom"/>
</dbReference>
<proteinExistence type="predicted"/>
<protein>
    <recommendedName>
        <fullName evidence="2">PROP1-like PPR domain-containing protein</fullName>
    </recommendedName>
</protein>
<dbReference type="Proteomes" id="UP001162029">
    <property type="component" value="Unassembled WGS sequence"/>
</dbReference>
<evidence type="ECO:0000313" key="3">
    <source>
        <dbReference type="EMBL" id="CAI5713184.1"/>
    </source>
</evidence>
<dbReference type="Pfam" id="PF17177">
    <property type="entry name" value="PPR_long"/>
    <property type="match status" value="1"/>
</dbReference>
<dbReference type="EMBL" id="CANTFM010000142">
    <property type="protein sequence ID" value="CAI5713184.1"/>
    <property type="molecule type" value="Genomic_DNA"/>
</dbReference>
<evidence type="ECO:0000313" key="4">
    <source>
        <dbReference type="Proteomes" id="UP001162029"/>
    </source>
</evidence>